<keyword evidence="5" id="KW-0245">EGF-like domain</keyword>
<comment type="caution">
    <text evidence="11">The sequence shown here is derived from an EMBL/GenBank/DDBJ whole genome shotgun (WGS) entry which is preliminary data.</text>
</comment>
<dbReference type="PROSITE" id="PS50026">
    <property type="entry name" value="EGF_3"/>
    <property type="match status" value="1"/>
</dbReference>
<feature type="domain" description="Peptidase M12B" evidence="10">
    <location>
        <begin position="193"/>
        <end position="286"/>
    </location>
</feature>
<dbReference type="AlphaFoldDB" id="A0A498NLG2"/>
<dbReference type="STRING" id="84645.A0A498NLG2"/>
<dbReference type="InterPro" id="IPR006586">
    <property type="entry name" value="ADAM_Cys-rich"/>
</dbReference>
<evidence type="ECO:0000256" key="7">
    <source>
        <dbReference type="SAM" id="Phobius"/>
    </source>
</evidence>
<evidence type="ECO:0000256" key="3">
    <source>
        <dbReference type="ARBA" id="ARBA00022989"/>
    </source>
</evidence>
<sequence>MLATRCLLLWAAVTARLAVTGWGSSIKRDGAERGREPNAYAEELTQPQRLLQRTDAEEELPHGHLGTLVKIDADGAHPIHLAQISFLVTAFGIPFVLDLELNQGMFSDGNFSYGIEPLHNGSDQDANTHVVCRMADIRLRPHSSGSTRNSSDSDINNDYPVSMETNEPELTDGLRRAKRQVRRGPRTVQSETKYVELLVVNDYELFVQMRRSAPQTRNFAKAVVNMADAIYKEQLNTRIVLVAMETWSTQNMVSVGDDPLLTLRDFMKYRKENIKEKSDAAHLLSYYLPRKFSRCSIEEYIQFLQQGGGSCLFNKPNKYEQRGVVCRDAVNDCDVPETCTGDSSKCPHNVHKLDGYMCNAGLGRCYGGRCKTRDAQCLALWGHNAADRMCYEKLNTEGTERGNCGQDSSSHSWIQCNKHGGHAVLEDGTDLGYVEDGTPCGPNMMCLDHRCLAVTTFNLSSCPGSSASHVCSDHGTCSNEVKCICDTDYTGKDCSVYDPIPDPQPPDGPEKYKGPSGTNIIIGSIAGAILLAAIVLGGTGWGFKIGMTLAITIT</sequence>
<evidence type="ECO:0000259" key="10">
    <source>
        <dbReference type="PROSITE" id="PS50215"/>
    </source>
</evidence>
<dbReference type="Gene3D" id="3.40.390.10">
    <property type="entry name" value="Collagenase (Catalytic Domain)"/>
    <property type="match status" value="2"/>
</dbReference>
<dbReference type="SUPFAM" id="SSF55486">
    <property type="entry name" value="Metalloproteases ('zincins'), catalytic domain"/>
    <property type="match status" value="1"/>
</dbReference>
<protein>
    <submittedName>
        <fullName evidence="11">Disintegrin and metallo ase domain-containing 11</fullName>
    </submittedName>
</protein>
<keyword evidence="12" id="KW-1185">Reference proteome</keyword>
<proteinExistence type="predicted"/>
<evidence type="ECO:0000256" key="2">
    <source>
        <dbReference type="ARBA" id="ARBA00022692"/>
    </source>
</evidence>
<dbReference type="Gene3D" id="4.10.70.10">
    <property type="entry name" value="Disintegrin domain"/>
    <property type="match status" value="1"/>
</dbReference>
<dbReference type="GO" id="GO:0016020">
    <property type="term" value="C:membrane"/>
    <property type="evidence" value="ECO:0007669"/>
    <property type="project" value="UniProtKB-SubCell"/>
</dbReference>
<dbReference type="SMART" id="SM00050">
    <property type="entry name" value="DISIN"/>
    <property type="match status" value="1"/>
</dbReference>
<organism evidence="11 12">
    <name type="scientific">Labeo rohita</name>
    <name type="common">Indian major carp</name>
    <name type="synonym">Cyprinus rohita</name>
    <dbReference type="NCBI Taxonomy" id="84645"/>
    <lineage>
        <taxon>Eukaryota</taxon>
        <taxon>Metazoa</taxon>
        <taxon>Chordata</taxon>
        <taxon>Craniata</taxon>
        <taxon>Vertebrata</taxon>
        <taxon>Euteleostomi</taxon>
        <taxon>Actinopterygii</taxon>
        <taxon>Neopterygii</taxon>
        <taxon>Teleostei</taxon>
        <taxon>Ostariophysi</taxon>
        <taxon>Cypriniformes</taxon>
        <taxon>Cyprinidae</taxon>
        <taxon>Labeoninae</taxon>
        <taxon>Labeonini</taxon>
        <taxon>Labeo</taxon>
    </lineage>
</organism>
<dbReference type="SMART" id="SM00608">
    <property type="entry name" value="ACR"/>
    <property type="match status" value="1"/>
</dbReference>
<dbReference type="PANTHER" id="PTHR11905:SF114">
    <property type="entry name" value="DISINTEGRIN AND METALLOPROTEINASE DOMAIN-CONTAINING PROTEIN 11"/>
    <property type="match status" value="1"/>
</dbReference>
<name>A0A498NLG2_LABRO</name>
<keyword evidence="2 7" id="KW-0812">Transmembrane</keyword>
<evidence type="ECO:0000256" key="6">
    <source>
        <dbReference type="SAM" id="MobiDB-lite"/>
    </source>
</evidence>
<dbReference type="CDD" id="cd00054">
    <property type="entry name" value="EGF_CA"/>
    <property type="match status" value="1"/>
</dbReference>
<dbReference type="EMBL" id="QBIY01011338">
    <property type="protein sequence ID" value="RXN32810.1"/>
    <property type="molecule type" value="Genomic_DNA"/>
</dbReference>
<gene>
    <name evidence="11" type="ORF">ROHU_036089</name>
</gene>
<dbReference type="Gene3D" id="2.10.25.10">
    <property type="entry name" value="Laminin"/>
    <property type="match status" value="1"/>
</dbReference>
<dbReference type="PANTHER" id="PTHR11905">
    <property type="entry name" value="ADAM A DISINTEGRIN AND METALLOPROTEASE DOMAIN"/>
    <property type="match status" value="1"/>
</dbReference>
<evidence type="ECO:0000256" key="1">
    <source>
        <dbReference type="ARBA" id="ARBA00004167"/>
    </source>
</evidence>
<dbReference type="InterPro" id="IPR001590">
    <property type="entry name" value="Peptidase_M12B"/>
</dbReference>
<dbReference type="Proteomes" id="UP000290572">
    <property type="component" value="Unassembled WGS sequence"/>
</dbReference>
<feature type="region of interest" description="Disordered" evidence="6">
    <location>
        <begin position="141"/>
        <end position="166"/>
    </location>
</feature>
<keyword evidence="11" id="KW-0401">Integrin</keyword>
<dbReference type="PROSITE" id="PS00022">
    <property type="entry name" value="EGF_1"/>
    <property type="match status" value="1"/>
</dbReference>
<feature type="disulfide bond" evidence="5">
    <location>
        <begin position="485"/>
        <end position="494"/>
    </location>
</feature>
<dbReference type="InterPro" id="IPR001762">
    <property type="entry name" value="Disintegrin_dom"/>
</dbReference>
<evidence type="ECO:0000256" key="4">
    <source>
        <dbReference type="ARBA" id="ARBA00023136"/>
    </source>
</evidence>
<dbReference type="InterPro" id="IPR000742">
    <property type="entry name" value="EGF"/>
</dbReference>
<keyword evidence="3 7" id="KW-1133">Transmembrane helix</keyword>
<dbReference type="InterPro" id="IPR036436">
    <property type="entry name" value="Disintegrin_dom_sf"/>
</dbReference>
<feature type="transmembrane region" description="Helical" evidence="7">
    <location>
        <begin position="520"/>
        <end position="543"/>
    </location>
</feature>
<dbReference type="GO" id="GO:0007229">
    <property type="term" value="P:integrin-mediated signaling pathway"/>
    <property type="evidence" value="ECO:0007669"/>
    <property type="project" value="UniProtKB-KW"/>
</dbReference>
<dbReference type="GO" id="GO:0006508">
    <property type="term" value="P:proteolysis"/>
    <property type="evidence" value="ECO:0007669"/>
    <property type="project" value="InterPro"/>
</dbReference>
<feature type="compositionally biased region" description="Low complexity" evidence="6">
    <location>
        <begin position="143"/>
        <end position="153"/>
    </location>
</feature>
<evidence type="ECO:0000313" key="12">
    <source>
        <dbReference type="Proteomes" id="UP000290572"/>
    </source>
</evidence>
<dbReference type="Pfam" id="PF01421">
    <property type="entry name" value="Reprolysin"/>
    <property type="match status" value="1"/>
</dbReference>
<dbReference type="Pfam" id="PF08516">
    <property type="entry name" value="ADAM_CR"/>
    <property type="match status" value="1"/>
</dbReference>
<keyword evidence="8" id="KW-0732">Signal</keyword>
<feature type="chain" id="PRO_5019826600" evidence="8">
    <location>
        <begin position="24"/>
        <end position="554"/>
    </location>
</feature>
<evidence type="ECO:0000256" key="5">
    <source>
        <dbReference type="PROSITE-ProRule" id="PRU00076"/>
    </source>
</evidence>
<keyword evidence="5" id="KW-1015">Disulfide bond</keyword>
<reference evidence="11 12" key="1">
    <citation type="submission" date="2018-03" db="EMBL/GenBank/DDBJ databases">
        <title>Draft genome sequence of Rohu Carp (Labeo rohita).</title>
        <authorList>
            <person name="Das P."/>
            <person name="Kushwaha B."/>
            <person name="Joshi C.G."/>
            <person name="Kumar D."/>
            <person name="Nagpure N.S."/>
            <person name="Sahoo L."/>
            <person name="Das S.P."/>
            <person name="Bit A."/>
            <person name="Patnaik S."/>
            <person name="Meher P.K."/>
            <person name="Jayasankar P."/>
            <person name="Koringa P.G."/>
            <person name="Patel N.V."/>
            <person name="Hinsu A.T."/>
            <person name="Kumar R."/>
            <person name="Pandey M."/>
            <person name="Agarwal S."/>
            <person name="Srivastava S."/>
            <person name="Singh M."/>
            <person name="Iquebal M.A."/>
            <person name="Jaiswal S."/>
            <person name="Angadi U.B."/>
            <person name="Kumar N."/>
            <person name="Raza M."/>
            <person name="Shah T.M."/>
            <person name="Rai A."/>
            <person name="Jena J.K."/>
        </authorList>
    </citation>
    <scope>NUCLEOTIDE SEQUENCE [LARGE SCALE GENOMIC DNA]</scope>
    <source>
        <strain evidence="11">DASCIFA01</strain>
        <tissue evidence="11">Testis</tissue>
    </source>
</reference>
<feature type="domain" description="EGF-like" evidence="9">
    <location>
        <begin position="458"/>
        <end position="495"/>
    </location>
</feature>
<evidence type="ECO:0000259" key="9">
    <source>
        <dbReference type="PROSITE" id="PS50026"/>
    </source>
</evidence>
<dbReference type="PROSITE" id="PS50215">
    <property type="entry name" value="ADAM_MEPRO"/>
    <property type="match status" value="1"/>
</dbReference>
<comment type="caution">
    <text evidence="5">Lacks conserved residue(s) required for the propagation of feature annotation.</text>
</comment>
<keyword evidence="4 7" id="KW-0472">Membrane</keyword>
<dbReference type="InterPro" id="IPR024079">
    <property type="entry name" value="MetalloPept_cat_dom_sf"/>
</dbReference>
<dbReference type="GO" id="GO:0004222">
    <property type="term" value="F:metalloendopeptidase activity"/>
    <property type="evidence" value="ECO:0007669"/>
    <property type="project" value="InterPro"/>
</dbReference>
<feature type="signal peptide" evidence="8">
    <location>
        <begin position="1"/>
        <end position="23"/>
    </location>
</feature>
<dbReference type="SUPFAM" id="SSF57552">
    <property type="entry name" value="Blood coagulation inhibitor (disintegrin)"/>
    <property type="match status" value="1"/>
</dbReference>
<comment type="subcellular location">
    <subcellularLocation>
        <location evidence="1">Membrane</location>
        <topology evidence="1">Single-pass membrane protein</topology>
    </subcellularLocation>
</comment>
<evidence type="ECO:0000256" key="8">
    <source>
        <dbReference type="SAM" id="SignalP"/>
    </source>
</evidence>
<evidence type="ECO:0000313" key="11">
    <source>
        <dbReference type="EMBL" id="RXN32810.1"/>
    </source>
</evidence>
<accession>A0A498NLG2</accession>